<evidence type="ECO:0000313" key="1">
    <source>
        <dbReference type="EMBL" id="CAB4857554.1"/>
    </source>
</evidence>
<sequence length="55" mass="6345">MKPFAKVFASMFDRQPLDNSVAARRAIHREWDRQRANALTPADRAEIDAIFSRSL</sequence>
<name>A0A6J7CKU2_9ZZZZ</name>
<proteinExistence type="predicted"/>
<dbReference type="AlphaFoldDB" id="A0A6J7CKU2"/>
<reference evidence="1" key="1">
    <citation type="submission" date="2020-05" db="EMBL/GenBank/DDBJ databases">
        <authorList>
            <person name="Chiriac C."/>
            <person name="Salcher M."/>
            <person name="Ghai R."/>
            <person name="Kavagutti S V."/>
        </authorList>
    </citation>
    <scope>NUCLEOTIDE SEQUENCE</scope>
</reference>
<organism evidence="1">
    <name type="scientific">freshwater metagenome</name>
    <dbReference type="NCBI Taxonomy" id="449393"/>
    <lineage>
        <taxon>unclassified sequences</taxon>
        <taxon>metagenomes</taxon>
        <taxon>ecological metagenomes</taxon>
    </lineage>
</organism>
<gene>
    <name evidence="1" type="ORF">UFOPK3402_00036</name>
</gene>
<dbReference type="EMBL" id="CAFBLS010000002">
    <property type="protein sequence ID" value="CAB4857554.1"/>
    <property type="molecule type" value="Genomic_DNA"/>
</dbReference>
<protein>
    <submittedName>
        <fullName evidence="1">Unannotated protein</fullName>
    </submittedName>
</protein>
<accession>A0A6J7CKU2</accession>